<evidence type="ECO:0000256" key="8">
    <source>
        <dbReference type="ARBA" id="ARBA00023134"/>
    </source>
</evidence>
<keyword evidence="10" id="KW-0547">Nucleotide-binding</keyword>
<dbReference type="GO" id="GO:0009231">
    <property type="term" value="P:riboflavin biosynthetic process"/>
    <property type="evidence" value="ECO:0007669"/>
    <property type="project" value="UniProtKB-KW"/>
</dbReference>
<dbReference type="EMBL" id="AEEF01000050">
    <property type="protein sequence ID" value="EFM04499.1"/>
    <property type="molecule type" value="Genomic_DNA"/>
</dbReference>
<keyword evidence="4" id="KW-0686">Riboflavin biosynthesis</keyword>
<dbReference type="NCBIfam" id="TIGR00187">
    <property type="entry name" value="ribE"/>
    <property type="match status" value="1"/>
</dbReference>
<evidence type="ECO:0000256" key="4">
    <source>
        <dbReference type="ARBA" id="ARBA00022619"/>
    </source>
</evidence>
<feature type="domain" description="Lumazine-binding" evidence="12">
    <location>
        <begin position="363"/>
        <end position="459"/>
    </location>
</feature>
<comment type="subcellular location">
    <subcellularLocation>
        <location evidence="10">Cytoplasm</location>
    </subcellularLocation>
</comment>
<comment type="catalytic activity">
    <reaction evidence="1">
        <text>2 6,7-dimethyl-8-(1-D-ribityl)lumazine + H(+) = 5-amino-6-(D-ribitylamino)uracil + riboflavin</text>
        <dbReference type="Rhea" id="RHEA:20772"/>
        <dbReference type="ChEBI" id="CHEBI:15378"/>
        <dbReference type="ChEBI" id="CHEBI:15934"/>
        <dbReference type="ChEBI" id="CHEBI:57986"/>
        <dbReference type="ChEBI" id="CHEBI:58201"/>
        <dbReference type="EC" id="2.5.1.9"/>
    </reaction>
</comment>
<comment type="subunit">
    <text evidence="10">Monomer.</text>
</comment>
<dbReference type="GO" id="GO:0004746">
    <property type="term" value="F:riboflavin synthase activity"/>
    <property type="evidence" value="ECO:0007669"/>
    <property type="project" value="UniProtKB-UniRule"/>
</dbReference>
<dbReference type="PANTHER" id="PTHR21098">
    <property type="entry name" value="RIBOFLAVIN SYNTHASE ALPHA CHAIN"/>
    <property type="match status" value="1"/>
</dbReference>
<name>E0N8T5_NEIM3</name>
<dbReference type="GO" id="GO:0046872">
    <property type="term" value="F:metal ion binding"/>
    <property type="evidence" value="ECO:0007669"/>
    <property type="project" value="UniProtKB-KW"/>
</dbReference>
<protein>
    <recommendedName>
        <fullName evidence="10">Molybdenum cofactor guanylyltransferase</fullName>
        <shortName evidence="10">MoCo guanylyltransferase</shortName>
        <ecNumber evidence="10">2.7.7.77</ecNumber>
    </recommendedName>
    <alternativeName>
        <fullName evidence="10">GTP:molybdopterin guanylyltransferase</fullName>
    </alternativeName>
    <alternativeName>
        <fullName evidence="10">Mo-MPT guanylyltransferase</fullName>
    </alternativeName>
    <alternativeName>
        <fullName evidence="10">Molybdopterin guanylyltransferase</fullName>
    </alternativeName>
    <alternativeName>
        <fullName evidence="10">Molybdopterin-guanine dinucleotide synthase</fullName>
        <shortName evidence="10">MGD synthase</shortName>
    </alternativeName>
</protein>
<evidence type="ECO:0000256" key="7">
    <source>
        <dbReference type="ARBA" id="ARBA00022842"/>
    </source>
</evidence>
<dbReference type="Proteomes" id="UP000005526">
    <property type="component" value="Unassembled WGS sequence"/>
</dbReference>
<feature type="binding site" evidence="10">
    <location>
        <position position="131"/>
    </location>
    <ligand>
        <name>Mg(2+)</name>
        <dbReference type="ChEBI" id="CHEBI:18420"/>
    </ligand>
</feature>
<comment type="function">
    <text evidence="2">Catalyzes the dismutation of two molecules of 6,7-dimethyl-8-ribityllumazine, resulting in the formation of riboflavin and 5-amino-6-(D-ribitylamino)uracil.</text>
</comment>
<dbReference type="SUPFAM" id="SSF63380">
    <property type="entry name" value="Riboflavin synthase domain-like"/>
    <property type="match status" value="2"/>
</dbReference>
<dbReference type="PANTHER" id="PTHR21098:SF0">
    <property type="entry name" value="RIBOFLAVIN SYNTHASE"/>
    <property type="match status" value="1"/>
</dbReference>
<evidence type="ECO:0000256" key="5">
    <source>
        <dbReference type="ARBA" id="ARBA00022679"/>
    </source>
</evidence>
<feature type="repeat" description="Lumazine-binding" evidence="11">
    <location>
        <begin position="363"/>
        <end position="459"/>
    </location>
</feature>
<keyword evidence="10" id="KW-0963">Cytoplasm</keyword>
<dbReference type="Gene3D" id="3.90.550.10">
    <property type="entry name" value="Spore Coat Polysaccharide Biosynthesis Protein SpsA, Chain A"/>
    <property type="match status" value="1"/>
</dbReference>
<dbReference type="CDD" id="cd00402">
    <property type="entry name" value="Riboflavin_synthase_like"/>
    <property type="match status" value="1"/>
</dbReference>
<dbReference type="InterPro" id="IPR001783">
    <property type="entry name" value="Lumazine-bd"/>
</dbReference>
<feature type="binding site" evidence="10">
    <location>
        <position position="97"/>
    </location>
    <ligand>
        <name>GTP</name>
        <dbReference type="ChEBI" id="CHEBI:37565"/>
    </ligand>
</feature>
<dbReference type="FunFam" id="2.40.30.20:FF:000005">
    <property type="entry name" value="Riboflavin synthase, alpha subunit"/>
    <property type="match status" value="1"/>
</dbReference>
<dbReference type="HOGENOM" id="CLU_582441_0_0_4"/>
<comment type="similarity">
    <text evidence="10">Belongs to the MobA family.</text>
</comment>
<comment type="cofactor">
    <cofactor evidence="10">
        <name>Mg(2+)</name>
        <dbReference type="ChEBI" id="CHEBI:18420"/>
    </cofactor>
</comment>
<comment type="domain">
    <text evidence="10">The N-terminal domain determines nucleotide recognition and specific binding, while the C-terminal domain determines the specific binding to the target protein.</text>
</comment>
<dbReference type="GO" id="GO:0005525">
    <property type="term" value="F:GTP binding"/>
    <property type="evidence" value="ECO:0007669"/>
    <property type="project" value="UniProtKB-UniRule"/>
</dbReference>
<dbReference type="Pfam" id="PF12804">
    <property type="entry name" value="NTP_transf_3"/>
    <property type="match status" value="1"/>
</dbReference>
<dbReference type="HAMAP" id="MF_00316">
    <property type="entry name" value="MobA"/>
    <property type="match status" value="1"/>
</dbReference>
<evidence type="ECO:0000256" key="2">
    <source>
        <dbReference type="ARBA" id="ARBA00002803"/>
    </source>
</evidence>
<evidence type="ECO:0000313" key="14">
    <source>
        <dbReference type="Proteomes" id="UP000005526"/>
    </source>
</evidence>
<dbReference type="InterPro" id="IPR025877">
    <property type="entry name" value="MobA-like_NTP_Trfase"/>
</dbReference>
<evidence type="ECO:0000259" key="12">
    <source>
        <dbReference type="PROSITE" id="PS51177"/>
    </source>
</evidence>
<keyword evidence="6" id="KW-0677">Repeat</keyword>
<dbReference type="NCBIfam" id="NF006767">
    <property type="entry name" value="PRK09289.1"/>
    <property type="match status" value="1"/>
</dbReference>
<evidence type="ECO:0000313" key="13">
    <source>
        <dbReference type="EMBL" id="EFM04499.1"/>
    </source>
</evidence>
<dbReference type="GO" id="GO:0005829">
    <property type="term" value="C:cytosol"/>
    <property type="evidence" value="ECO:0007669"/>
    <property type="project" value="TreeGrafter"/>
</dbReference>
<dbReference type="NCBIfam" id="NF009566">
    <property type="entry name" value="PRK13020.1"/>
    <property type="match status" value="1"/>
</dbReference>
<evidence type="ECO:0000256" key="11">
    <source>
        <dbReference type="PROSITE-ProRule" id="PRU00524"/>
    </source>
</evidence>
<dbReference type="EC" id="2.7.7.77" evidence="10"/>
<evidence type="ECO:0000256" key="10">
    <source>
        <dbReference type="HAMAP-Rule" id="MF_00316"/>
    </source>
</evidence>
<feature type="repeat" description="Lumazine-binding" evidence="11">
    <location>
        <begin position="265"/>
        <end position="362"/>
    </location>
</feature>
<feature type="binding site" evidence="10">
    <location>
        <position position="131"/>
    </location>
    <ligand>
        <name>GTP</name>
        <dbReference type="ChEBI" id="CHEBI:37565"/>
    </ligand>
</feature>
<dbReference type="PROSITE" id="PS51177">
    <property type="entry name" value="LUMAZINE_BIND"/>
    <property type="match status" value="2"/>
</dbReference>
<keyword evidence="5 10" id="KW-0808">Transferase</keyword>
<dbReference type="GO" id="GO:0061603">
    <property type="term" value="F:molybdenum cofactor guanylyltransferase activity"/>
    <property type="evidence" value="ECO:0007669"/>
    <property type="project" value="UniProtKB-EC"/>
</dbReference>
<keyword evidence="7 10" id="KW-0460">Magnesium</keyword>
<comment type="function">
    <text evidence="10">Transfers a GMP moiety from GTP to Mo-molybdopterin (Mo-MPT) cofactor (Moco or molybdenum cofactor) to form Mo-molybdopterin guanine dinucleotide (Mo-MGD) cofactor.</text>
</comment>
<keyword evidence="9 10" id="KW-0501">Molybdenum cofactor biosynthesis</keyword>
<dbReference type="InterPro" id="IPR023366">
    <property type="entry name" value="ATP_synth_asu-like_sf"/>
</dbReference>
<evidence type="ECO:0000256" key="9">
    <source>
        <dbReference type="ARBA" id="ARBA00023150"/>
    </source>
</evidence>
<comment type="catalytic activity">
    <reaction evidence="10">
        <text>Mo-molybdopterin + GTP + H(+) = Mo-molybdopterin guanine dinucleotide + diphosphate</text>
        <dbReference type="Rhea" id="RHEA:34243"/>
        <dbReference type="ChEBI" id="CHEBI:15378"/>
        <dbReference type="ChEBI" id="CHEBI:33019"/>
        <dbReference type="ChEBI" id="CHEBI:37565"/>
        <dbReference type="ChEBI" id="CHEBI:71302"/>
        <dbReference type="ChEBI" id="CHEBI:71310"/>
        <dbReference type="EC" id="2.7.7.77"/>
    </reaction>
</comment>
<keyword evidence="10" id="KW-0479">Metal-binding</keyword>
<gene>
    <name evidence="13" type="primary">ribE</name>
    <name evidence="10" type="synonym">mobA</name>
    <name evidence="13" type="ORF">HMPREF0602_0915</name>
</gene>
<sequence>MPSASDGILSHWERQTAIMKTSNFSKRTSAMKTFALILAGGQASRMGGEDKGLALLGGKALIDHVIDRVRPQVSHIAISTNRNLEEYARRSPHIFPDARQWQHFGPLSALCTAANDLQLATADWLLVVPCDMPYLPDDLVARFETVSKRTPLCNAYYVETPITMHYNIMYIRPQILQSAIPYLFSGMKTLRSWLQQQRARSVRFEFDGHFADLNTQTEKGKVKPYRAVFARIGGIMLSEGISDGIFRGEMLQFAPFLPTQGNRIMFTGIVQGLGKLTAIHRPSEAFHTYVVELPQEAADNLQRGASVANNGCCLTITEIEGNRVSFDLMAETLAKTNLGLLKEGDCVNIERAARFGDEIGGHVMSGHIMATVPIVEIERDGFNRTVWFSLPHELKPYILTKGFVGLDGCSLTIGKVEDGRFNVHLIPETLERTLFGSRKVGDRINIEIDPNTQAIVDTVERLMAQRYAK</sequence>
<dbReference type="InterPro" id="IPR026017">
    <property type="entry name" value="Lumazine-bd_dom"/>
</dbReference>
<dbReference type="GO" id="GO:0006777">
    <property type="term" value="P:Mo-molybdopterin cofactor biosynthetic process"/>
    <property type="evidence" value="ECO:0007669"/>
    <property type="project" value="UniProtKB-KW"/>
</dbReference>
<comment type="caution">
    <text evidence="13">The sequence shown here is derived from an EMBL/GenBank/DDBJ whole genome shotgun (WGS) entry which is preliminary data.</text>
</comment>
<evidence type="ECO:0000256" key="3">
    <source>
        <dbReference type="ARBA" id="ARBA00004887"/>
    </source>
</evidence>
<dbReference type="FunFam" id="2.40.30.20:FF:000003">
    <property type="entry name" value="Riboflavin synthase, alpha subunit"/>
    <property type="match status" value="1"/>
</dbReference>
<dbReference type="InterPro" id="IPR013482">
    <property type="entry name" value="Molybde_CF_guanTrfase"/>
</dbReference>
<dbReference type="Pfam" id="PF00677">
    <property type="entry name" value="Lum_binding"/>
    <property type="match status" value="2"/>
</dbReference>
<feature type="binding site" evidence="10">
    <location>
        <position position="51"/>
    </location>
    <ligand>
        <name>GTP</name>
        <dbReference type="ChEBI" id="CHEBI:37565"/>
    </ligand>
</feature>
<evidence type="ECO:0000256" key="1">
    <source>
        <dbReference type="ARBA" id="ARBA00000968"/>
    </source>
</evidence>
<reference evidence="13 14" key="1">
    <citation type="submission" date="2010-07" db="EMBL/GenBank/DDBJ databases">
        <authorList>
            <person name="Muzny D."/>
            <person name="Qin X."/>
            <person name="Deng J."/>
            <person name="Jiang H."/>
            <person name="Liu Y."/>
            <person name="Qu J."/>
            <person name="Song X.-Z."/>
            <person name="Zhang L."/>
            <person name="Thornton R."/>
            <person name="Coyle M."/>
            <person name="Francisco L."/>
            <person name="Jackson L."/>
            <person name="Javaid M."/>
            <person name="Korchina V."/>
            <person name="Kovar C."/>
            <person name="Mata R."/>
            <person name="Mathew T."/>
            <person name="Ngo R."/>
            <person name="Nguyen L."/>
            <person name="Nguyen N."/>
            <person name="Okwuonu G."/>
            <person name="Ongeri F."/>
            <person name="Pham C."/>
            <person name="Simmons D."/>
            <person name="Wilczek-Boney K."/>
            <person name="Hale W."/>
            <person name="Jakkamsetti A."/>
            <person name="Pham P."/>
            <person name="Ruth R."/>
            <person name="San Lucas F."/>
            <person name="Warren J."/>
            <person name="Zhang J."/>
            <person name="Zhao Z."/>
            <person name="Zhou C."/>
            <person name="Zhu D."/>
            <person name="Lee S."/>
            <person name="Bess C."/>
            <person name="Blankenburg K."/>
            <person name="Forbes L."/>
            <person name="Fu Q."/>
            <person name="Gubbala S."/>
            <person name="Hirani K."/>
            <person name="Jayaseelan J.C."/>
            <person name="Lara F."/>
            <person name="Munidasa M."/>
            <person name="Palculict T."/>
            <person name="Patil S."/>
            <person name="Pu L.-L."/>
            <person name="Saada N."/>
            <person name="Tang L."/>
            <person name="Weissenberger G."/>
            <person name="Zhu Y."/>
            <person name="Hemphill L."/>
            <person name="Shang Y."/>
            <person name="Youmans B."/>
            <person name="Ayvaz T."/>
            <person name="Ross M."/>
            <person name="Santibanez J."/>
            <person name="Aqrawi P."/>
            <person name="Gross S."/>
            <person name="Joshi V."/>
            <person name="Fowler G."/>
            <person name="Nazareth L."/>
            <person name="Reid J."/>
            <person name="Worley K."/>
            <person name="Petrosino J."/>
            <person name="Highlander S."/>
            <person name="Gibbs R."/>
        </authorList>
    </citation>
    <scope>NUCLEOTIDE SEQUENCE [LARGE SCALE GENOMIC DNA]</scope>
    <source>
        <strain evidence="13 14">ATCC 13091</strain>
    </source>
</reference>
<organism evidence="13 14">
    <name type="scientific">Neisseria meningitidis serogroup B (strain ATCC 13091 / M2091)</name>
    <dbReference type="NCBI Taxonomy" id="862513"/>
    <lineage>
        <taxon>Bacteria</taxon>
        <taxon>Pseudomonadati</taxon>
        <taxon>Pseudomonadota</taxon>
        <taxon>Betaproteobacteria</taxon>
        <taxon>Neisseriales</taxon>
        <taxon>Neisseriaceae</taxon>
        <taxon>Neisseria</taxon>
    </lineage>
</organism>
<dbReference type="AlphaFoldDB" id="E0N8T5"/>
<feature type="binding site" evidence="10">
    <location>
        <begin position="38"/>
        <end position="40"/>
    </location>
    <ligand>
        <name>GTP</name>
        <dbReference type="ChEBI" id="CHEBI:37565"/>
    </ligand>
</feature>
<dbReference type="SUPFAM" id="SSF53448">
    <property type="entry name" value="Nucleotide-diphospho-sugar transferases"/>
    <property type="match status" value="1"/>
</dbReference>
<dbReference type="InterPro" id="IPR029044">
    <property type="entry name" value="Nucleotide-diphossugar_trans"/>
</dbReference>
<keyword evidence="8 10" id="KW-0342">GTP-binding</keyword>
<evidence type="ECO:0000256" key="6">
    <source>
        <dbReference type="ARBA" id="ARBA00022737"/>
    </source>
</evidence>
<accession>E0N8T5</accession>
<comment type="pathway">
    <text evidence="3">Cofactor biosynthesis; riboflavin biosynthesis; riboflavin from 2-hydroxy-3-oxobutyl phosphate and 5-amino-6-(D-ribitylamino)uracil: step 2/2.</text>
</comment>
<feature type="domain" description="Lumazine-binding" evidence="12">
    <location>
        <begin position="265"/>
        <end position="362"/>
    </location>
</feature>
<dbReference type="Gene3D" id="2.40.30.20">
    <property type="match status" value="2"/>
</dbReference>
<proteinExistence type="inferred from homology"/>
<dbReference type="CDD" id="cd02503">
    <property type="entry name" value="MobA"/>
    <property type="match status" value="1"/>
</dbReference>
<dbReference type="InterPro" id="IPR017938">
    <property type="entry name" value="Riboflavin_synthase-like_b-brl"/>
</dbReference>
<comment type="caution">
    <text evidence="10">Lacks conserved residue(s) required for the propagation of feature annotation.</text>
</comment>